<name>A0ACB9YIH8_9PEZI</name>
<dbReference type="EMBL" id="MU393672">
    <property type="protein sequence ID" value="KAI4858933.1"/>
    <property type="molecule type" value="Genomic_DNA"/>
</dbReference>
<proteinExistence type="predicted"/>
<gene>
    <name evidence="1" type="ORF">F4820DRAFT_454370</name>
</gene>
<comment type="caution">
    <text evidence="1">The sequence shown here is derived from an EMBL/GenBank/DDBJ whole genome shotgun (WGS) entry which is preliminary data.</text>
</comment>
<sequence>MAEIVGLASAAAGFTSLAIQLGSGVDKLRALYRRSKNLKHELDAIVEDMEYIVRFLPDADKCAGRESAQLRAIVQHCDRRSQALVAGIDKLVKKFADSSDKRSRTSEVIAILKCRDTQGDIEYLQKTITSLKADLIFVTRRFWSLEYTPLSMVLQNCDVDECTARHYRVAFKWVLTPWGFPLAVKFGLDMTAVAGCYSISPSLETERVVRYTSPGFRLLWELDTHQITLAQAVADFRELYRKDPHMIFHVNPAGRGYIEELVKCPASGLIFVDRLMLLKLFMKEFGMRLGLDSLRLLYNCVAWIGEAPHLSLLESLLDLGLDPYFGGTSALQNAILTESNDKVRQSIASANTINTDVNFLGQSPLHVAVLQEDTVRILLEADHNPNIRDHHGCTPLMYAAAMGRSNVVKMLITYGADLLPVDNLYHQNFIHFAMIRGHHDLVIESLFHIKSKSEGVKGVEWLVSRLAEAAIWSLIFQCRMVSPFATKYFIGLLEFIDDVNFRFRGFVDDAKNSTLLHHVVNYEQAQALIARGFTSFEEQDSKGETPIMNKSMIWDPRWLQLCLKNGANLNHQSTEGETVLSRLMRSFRTEYRRERICSISASFSVALENGADLLLRDNCVCPCAPGGCLPTRVLQVQVTEHWFSFNYPLCNFGLLSSLQEYGRLQDAIEVLLSFIRRSAFEELGLEHVCCMPDPDPYIHSPKLPLEEKEKEEVLKRNEPKIKALEHYMTDLFGITYNQLEQVSKYSVDE</sequence>
<dbReference type="Proteomes" id="UP001497700">
    <property type="component" value="Unassembled WGS sequence"/>
</dbReference>
<organism evidence="1 2">
    <name type="scientific">Hypoxylon rubiginosum</name>
    <dbReference type="NCBI Taxonomy" id="110542"/>
    <lineage>
        <taxon>Eukaryota</taxon>
        <taxon>Fungi</taxon>
        <taxon>Dikarya</taxon>
        <taxon>Ascomycota</taxon>
        <taxon>Pezizomycotina</taxon>
        <taxon>Sordariomycetes</taxon>
        <taxon>Xylariomycetidae</taxon>
        <taxon>Xylariales</taxon>
        <taxon>Hypoxylaceae</taxon>
        <taxon>Hypoxylon</taxon>
    </lineage>
</organism>
<evidence type="ECO:0000313" key="2">
    <source>
        <dbReference type="Proteomes" id="UP001497700"/>
    </source>
</evidence>
<keyword evidence="2" id="KW-1185">Reference proteome</keyword>
<protein>
    <submittedName>
        <fullName evidence="1">Uncharacterized protein</fullName>
    </submittedName>
</protein>
<evidence type="ECO:0000313" key="1">
    <source>
        <dbReference type="EMBL" id="KAI4858933.1"/>
    </source>
</evidence>
<reference evidence="1 2" key="1">
    <citation type="journal article" date="2022" name="New Phytol.">
        <title>Ecological generalism drives hyperdiversity of secondary metabolite gene clusters in xylarialean endophytes.</title>
        <authorList>
            <person name="Franco M.E.E."/>
            <person name="Wisecaver J.H."/>
            <person name="Arnold A.E."/>
            <person name="Ju Y.M."/>
            <person name="Slot J.C."/>
            <person name="Ahrendt S."/>
            <person name="Moore L.P."/>
            <person name="Eastman K.E."/>
            <person name="Scott K."/>
            <person name="Konkel Z."/>
            <person name="Mondo S.J."/>
            <person name="Kuo A."/>
            <person name="Hayes R.D."/>
            <person name="Haridas S."/>
            <person name="Andreopoulos B."/>
            <person name="Riley R."/>
            <person name="LaButti K."/>
            <person name="Pangilinan J."/>
            <person name="Lipzen A."/>
            <person name="Amirebrahimi M."/>
            <person name="Yan J."/>
            <person name="Adam C."/>
            <person name="Keymanesh K."/>
            <person name="Ng V."/>
            <person name="Louie K."/>
            <person name="Northen T."/>
            <person name="Drula E."/>
            <person name="Henrissat B."/>
            <person name="Hsieh H.M."/>
            <person name="Youens-Clark K."/>
            <person name="Lutzoni F."/>
            <person name="Miadlikowska J."/>
            <person name="Eastwood D.C."/>
            <person name="Hamelin R.C."/>
            <person name="Grigoriev I.V."/>
            <person name="U'Ren J.M."/>
        </authorList>
    </citation>
    <scope>NUCLEOTIDE SEQUENCE [LARGE SCALE GENOMIC DNA]</scope>
    <source>
        <strain evidence="1 2">CBS 119005</strain>
    </source>
</reference>
<accession>A0ACB9YIH8</accession>